<dbReference type="Pfam" id="PF02775">
    <property type="entry name" value="TPP_enzyme_C"/>
    <property type="match status" value="1"/>
</dbReference>
<evidence type="ECO:0008006" key="17">
    <source>
        <dbReference type="Google" id="ProtNLM"/>
    </source>
</evidence>
<keyword evidence="8" id="KW-0456">Lyase</keyword>
<evidence type="ECO:0000256" key="2">
    <source>
        <dbReference type="ARBA" id="ARBA00001964"/>
    </source>
</evidence>
<evidence type="ECO:0000259" key="11">
    <source>
        <dbReference type="Pfam" id="PF02775"/>
    </source>
</evidence>
<keyword evidence="15" id="KW-1185">Reference proteome</keyword>
<reference evidence="15 16" key="1">
    <citation type="submission" date="2021-03" db="EMBL/GenBank/DDBJ databases">
        <title>Pseudidiomarina terrestris, a new bacterium isolated from saline soil.</title>
        <authorList>
            <person name="Galisteo C."/>
            <person name="De La Haba R."/>
            <person name="Sanchez-Porro C."/>
            <person name="Ventosa A."/>
        </authorList>
    </citation>
    <scope>NUCLEOTIDE SEQUENCE [LARGE SCALE GENOMIC DNA]</scope>
    <source>
        <strain evidence="13 16">1APP75-32.1</strain>
        <strain evidence="15">1APR75-15</strain>
        <strain evidence="14">1ASR75-15</strain>
    </source>
</reference>
<dbReference type="Pfam" id="PF02776">
    <property type="entry name" value="TPP_enzyme_N"/>
    <property type="match status" value="1"/>
</dbReference>
<dbReference type="InterPro" id="IPR012110">
    <property type="entry name" value="PDC/IPDC-like"/>
</dbReference>
<dbReference type="Gene3D" id="3.40.50.970">
    <property type="match status" value="2"/>
</dbReference>
<dbReference type="GO" id="GO:0000287">
    <property type="term" value="F:magnesium ion binding"/>
    <property type="evidence" value="ECO:0007669"/>
    <property type="project" value="InterPro"/>
</dbReference>
<evidence type="ECO:0000256" key="5">
    <source>
        <dbReference type="ARBA" id="ARBA00022793"/>
    </source>
</evidence>
<keyword evidence="6" id="KW-0460">Magnesium</keyword>
<dbReference type="Proteomes" id="UP001169491">
    <property type="component" value="Unassembled WGS sequence"/>
</dbReference>
<dbReference type="GO" id="GO:0030976">
    <property type="term" value="F:thiamine pyrophosphate binding"/>
    <property type="evidence" value="ECO:0007669"/>
    <property type="project" value="InterPro"/>
</dbReference>
<protein>
    <recommendedName>
        <fullName evidence="17">Indolepyruvate decarboxylase</fullName>
    </recommendedName>
</protein>
<evidence type="ECO:0000256" key="7">
    <source>
        <dbReference type="ARBA" id="ARBA00023052"/>
    </source>
</evidence>
<evidence type="ECO:0000256" key="6">
    <source>
        <dbReference type="ARBA" id="ARBA00022842"/>
    </source>
</evidence>
<organism evidence="13 16">
    <name type="scientific">Pseudidiomarina terrestris</name>
    <dbReference type="NCBI Taxonomy" id="2820060"/>
    <lineage>
        <taxon>Bacteria</taxon>
        <taxon>Pseudomonadati</taxon>
        <taxon>Pseudomonadota</taxon>
        <taxon>Gammaproteobacteria</taxon>
        <taxon>Alteromonadales</taxon>
        <taxon>Idiomarinaceae</taxon>
        <taxon>Pseudidiomarina</taxon>
    </lineage>
</organism>
<dbReference type="InterPro" id="IPR011766">
    <property type="entry name" value="TPP_enzyme_TPP-bd"/>
</dbReference>
<evidence type="ECO:0000259" key="12">
    <source>
        <dbReference type="Pfam" id="PF02776"/>
    </source>
</evidence>
<keyword evidence="7 9" id="KW-0786">Thiamine pyrophosphate</keyword>
<keyword evidence="4" id="KW-0479">Metal-binding</keyword>
<dbReference type="EMBL" id="JAGGJC010000002">
    <property type="protein sequence ID" value="MDN7129784.1"/>
    <property type="molecule type" value="Genomic_DNA"/>
</dbReference>
<sequence>MRLVDLLLAELEQFGCKAMFGIPGDFVLPLLQELEQRQQLPFHPLNHEPSVVYAADAAARISRAPSAALLTYGAGALNAVNAVAQAYVERVPVVIIAGFPGKAELAGTQAIHHQAKSVDSQRRIFAEVTELQVRIDDPVRAGGQIRAALQCCYEQSRPVLIEIPRDAIDFDCLQLPRYQKASMPLTAQLQMQNILAHRLQQAQRPVFLAGIEVQRFDAGRALENLALQLNIPLLTTLLARAAVAPDHPCFHGTFIDKGMPGDTAQQRPYQLLQDSDLIVHFGVIVNDTNFAAYPEFANGDKVLHLHQGTSYFPDSRFYDVDLSTICEGLLDRHLPRQHSWWTELTVPQHSQPEDLSNEGWDTTTVMKIIDHELAQQDELVPIISDVGDCLFASLHANPRHLLAPAYYASMGFSIPAALGVHVSTGLRAVVVVGDGAFMMTGLELSRLQQQGAMPIVVLLNNQSWDMIDAFAPGLTCATMPACDLLGIAAAQGATTHFSNSVDGFLQAFRQAWREPASLQVIEVRLQQRRSARLQAFAEGFVQRNRLQMDDHRSPLAQIETLPG</sequence>
<dbReference type="SUPFAM" id="SSF52467">
    <property type="entry name" value="DHS-like NAD/FAD-binding domain"/>
    <property type="match status" value="1"/>
</dbReference>
<evidence type="ECO:0000313" key="16">
    <source>
        <dbReference type="Proteomes" id="UP001169492"/>
    </source>
</evidence>
<evidence type="ECO:0000256" key="3">
    <source>
        <dbReference type="ARBA" id="ARBA00007812"/>
    </source>
</evidence>
<comment type="similarity">
    <text evidence="3 9">Belongs to the TPP enzyme family.</text>
</comment>
<dbReference type="InterPro" id="IPR012000">
    <property type="entry name" value="Thiamin_PyroP_enz_cen_dom"/>
</dbReference>
<evidence type="ECO:0000313" key="14">
    <source>
        <dbReference type="EMBL" id="MDN7129784.1"/>
    </source>
</evidence>
<dbReference type="GO" id="GO:0004737">
    <property type="term" value="F:pyruvate decarboxylase activity"/>
    <property type="evidence" value="ECO:0007669"/>
    <property type="project" value="TreeGrafter"/>
</dbReference>
<accession>A0AAW7R1C3</accession>
<evidence type="ECO:0000313" key="15">
    <source>
        <dbReference type="Proteomes" id="UP001169491"/>
    </source>
</evidence>
<dbReference type="RefSeq" id="WP_301774589.1">
    <property type="nucleotide sequence ID" value="NZ_JAGGJB010000004.1"/>
</dbReference>
<dbReference type="GO" id="GO:0005829">
    <property type="term" value="C:cytosol"/>
    <property type="evidence" value="ECO:0007669"/>
    <property type="project" value="TreeGrafter"/>
</dbReference>
<dbReference type="Proteomes" id="UP001169492">
    <property type="component" value="Unassembled WGS sequence"/>
</dbReference>
<dbReference type="Gene3D" id="3.40.50.1220">
    <property type="entry name" value="TPP-binding domain"/>
    <property type="match status" value="1"/>
</dbReference>
<name>A0AAW7R1C3_9GAMM</name>
<dbReference type="SUPFAM" id="SSF52518">
    <property type="entry name" value="Thiamin diphosphate-binding fold (THDP-binding)"/>
    <property type="match status" value="2"/>
</dbReference>
<dbReference type="Pfam" id="PF00205">
    <property type="entry name" value="TPP_enzyme_M"/>
    <property type="match status" value="1"/>
</dbReference>
<keyword evidence="5" id="KW-0210">Decarboxylase</keyword>
<comment type="caution">
    <text evidence="13">The sequence shown here is derived from an EMBL/GenBank/DDBJ whole genome shotgun (WGS) entry which is preliminary data.</text>
</comment>
<evidence type="ECO:0000259" key="10">
    <source>
        <dbReference type="Pfam" id="PF00205"/>
    </source>
</evidence>
<proteinExistence type="inferred from homology"/>
<feature type="domain" description="Thiamine pyrophosphate enzyme TPP-binding" evidence="11">
    <location>
        <begin position="395"/>
        <end position="515"/>
    </location>
</feature>
<comment type="cofactor">
    <cofactor evidence="1">
        <name>a metal cation</name>
        <dbReference type="ChEBI" id="CHEBI:25213"/>
    </cofactor>
</comment>
<evidence type="ECO:0000256" key="4">
    <source>
        <dbReference type="ARBA" id="ARBA00022723"/>
    </source>
</evidence>
<dbReference type="InterPro" id="IPR012001">
    <property type="entry name" value="Thiamin_PyroP_enz_TPP-bd_dom"/>
</dbReference>
<dbReference type="PANTHER" id="PTHR43452">
    <property type="entry name" value="PYRUVATE DECARBOXYLASE"/>
    <property type="match status" value="1"/>
</dbReference>
<dbReference type="EMBL" id="JAGGJB010000004">
    <property type="protein sequence ID" value="MDN7124742.1"/>
    <property type="molecule type" value="Genomic_DNA"/>
</dbReference>
<evidence type="ECO:0000313" key="13">
    <source>
        <dbReference type="EMBL" id="MDN7124742.1"/>
    </source>
</evidence>
<dbReference type="PANTHER" id="PTHR43452:SF30">
    <property type="entry name" value="PYRUVATE DECARBOXYLASE ISOZYME 1-RELATED"/>
    <property type="match status" value="1"/>
</dbReference>
<dbReference type="AlphaFoldDB" id="A0AAW7R1C3"/>
<evidence type="ECO:0000256" key="1">
    <source>
        <dbReference type="ARBA" id="ARBA00001920"/>
    </source>
</evidence>
<feature type="domain" description="Thiamine pyrophosphate enzyme N-terminal TPP-binding" evidence="12">
    <location>
        <begin position="1"/>
        <end position="112"/>
    </location>
</feature>
<gene>
    <name evidence="13" type="ORF">J6I90_07605</name>
    <name evidence="14" type="ORF">J6I92_07850</name>
</gene>
<dbReference type="GO" id="GO:0000949">
    <property type="term" value="P:aromatic amino acid family catabolic process to alcohol via Ehrlich pathway"/>
    <property type="evidence" value="ECO:0007669"/>
    <property type="project" value="TreeGrafter"/>
</dbReference>
<dbReference type="InterPro" id="IPR029035">
    <property type="entry name" value="DHS-like_NAD/FAD-binding_dom"/>
</dbReference>
<feature type="domain" description="Thiamine pyrophosphate enzyme central" evidence="10">
    <location>
        <begin position="195"/>
        <end position="306"/>
    </location>
</feature>
<dbReference type="InterPro" id="IPR029061">
    <property type="entry name" value="THDP-binding"/>
</dbReference>
<evidence type="ECO:0000256" key="8">
    <source>
        <dbReference type="ARBA" id="ARBA00023239"/>
    </source>
</evidence>
<comment type="cofactor">
    <cofactor evidence="2">
        <name>thiamine diphosphate</name>
        <dbReference type="ChEBI" id="CHEBI:58937"/>
    </cofactor>
</comment>
<evidence type="ECO:0000256" key="9">
    <source>
        <dbReference type="RuleBase" id="RU362132"/>
    </source>
</evidence>